<proteinExistence type="predicted"/>
<feature type="chain" id="PRO_5014931120" description="Clostripain" evidence="1">
    <location>
        <begin position="22"/>
        <end position="517"/>
    </location>
</feature>
<dbReference type="Proteomes" id="UP000234857">
    <property type="component" value="Unassembled WGS sequence"/>
</dbReference>
<evidence type="ECO:0000313" key="2">
    <source>
        <dbReference type="EMBL" id="PLX19071.1"/>
    </source>
</evidence>
<evidence type="ECO:0008006" key="4">
    <source>
        <dbReference type="Google" id="ProtNLM"/>
    </source>
</evidence>
<accession>A0A2N5ZKC5</accession>
<feature type="signal peptide" evidence="1">
    <location>
        <begin position="1"/>
        <end position="21"/>
    </location>
</feature>
<dbReference type="Gene3D" id="3.40.50.11970">
    <property type="match status" value="1"/>
</dbReference>
<dbReference type="InterPro" id="IPR005077">
    <property type="entry name" value="Peptidase_C11"/>
</dbReference>
<protein>
    <recommendedName>
        <fullName evidence="4">Clostripain</fullName>
    </recommendedName>
</protein>
<dbReference type="Pfam" id="PF03415">
    <property type="entry name" value="Peptidase_C11"/>
    <property type="match status" value="1"/>
</dbReference>
<dbReference type="PANTHER" id="PTHR37835">
    <property type="entry name" value="ALPHA-CLOSTRIPAIN"/>
    <property type="match status" value="1"/>
</dbReference>
<dbReference type="AlphaFoldDB" id="A0A2N5ZKC5"/>
<dbReference type="PANTHER" id="PTHR37835:SF1">
    <property type="entry name" value="ALPHA-CLOSTRIPAIN"/>
    <property type="match status" value="1"/>
</dbReference>
<name>A0A2N5ZKC5_MUIH1</name>
<gene>
    <name evidence="2" type="ORF">C0601_02990</name>
</gene>
<evidence type="ECO:0000256" key="1">
    <source>
        <dbReference type="SAM" id="SignalP"/>
    </source>
</evidence>
<organism evidence="2 3">
    <name type="scientific">Muiribacterium halophilum</name>
    <dbReference type="NCBI Taxonomy" id="2053465"/>
    <lineage>
        <taxon>Bacteria</taxon>
        <taxon>Candidatus Muiribacteriota</taxon>
        <taxon>Candidatus Muiribacteriia</taxon>
        <taxon>Candidatus Muiribacteriales</taxon>
        <taxon>Candidatus Muiribacteriaceae</taxon>
        <taxon>Candidatus Muiribacterium</taxon>
    </lineage>
</organism>
<reference evidence="2 3" key="1">
    <citation type="submission" date="2017-11" db="EMBL/GenBank/DDBJ databases">
        <title>Genome-resolved metagenomics identifies genetic mobility, metabolic interactions, and unexpected diversity in perchlorate-reducing communities.</title>
        <authorList>
            <person name="Barnum T.P."/>
            <person name="Figueroa I.A."/>
            <person name="Carlstrom C.I."/>
            <person name="Lucas L.N."/>
            <person name="Engelbrektson A.L."/>
            <person name="Coates J.D."/>
        </authorList>
    </citation>
    <scope>NUCLEOTIDE SEQUENCE [LARGE SCALE GENOMIC DNA]</scope>
    <source>
        <strain evidence="2">BM706</strain>
    </source>
</reference>
<sequence length="517" mass="59462">MKKFNILLLALMLLTVFTITGCDWQQVLEELDKNHQKVIDKTEKERGPLEEESQMKDWAIMIYGSLDIEPQLEKALLQELLEITKLGNLDGKIHLLAQIDFRNAKYIPSKRYYIRKNELVVRGKMNNMNMGDPRTFEDFLNWSMQYPAKKRMLYILGHGTGWISVEGPGSIVENLRQNTRSSVNDAYDRLYPSSLYQTKEKMTRRGGRSFAYDHGSKDCLTLKEAGRVLDRVLHGDKIDILAFRSCLMNQLETAYEFSKHFNYMVASQTSQFGVAEGIMTTVMGVNNIGFDPTVLEYIKRSGSNISPRDLAREMFVSIKNTNKKIIDNVQDMAFSAQCLDLRALNRAVQPFKELSQLLKANLRNYDTRDFTLKLLTSSRDQAVKFGGLFEGIYTEDSGDSEYEYVDLGTFMRNMSFYDGMDSYKHGLLLSNIRDLSQAVRANLDRACIDKFSSALAFNGERSGGVTSIFMFPAKEKLTKIYFKLMEDKYRALDFNRETGWNTVLNEYYKDSIPTAEY</sequence>
<dbReference type="EMBL" id="PKTG01000042">
    <property type="protein sequence ID" value="PLX19071.1"/>
    <property type="molecule type" value="Genomic_DNA"/>
</dbReference>
<dbReference type="PROSITE" id="PS51257">
    <property type="entry name" value="PROKAR_LIPOPROTEIN"/>
    <property type="match status" value="1"/>
</dbReference>
<comment type="caution">
    <text evidence="2">The sequence shown here is derived from an EMBL/GenBank/DDBJ whole genome shotgun (WGS) entry which is preliminary data.</text>
</comment>
<evidence type="ECO:0000313" key="3">
    <source>
        <dbReference type="Proteomes" id="UP000234857"/>
    </source>
</evidence>
<keyword evidence="1" id="KW-0732">Signal</keyword>